<feature type="domain" description="DUF7730" evidence="1">
    <location>
        <begin position="94"/>
        <end position="222"/>
    </location>
</feature>
<dbReference type="EMBL" id="JAGMWT010000028">
    <property type="protein sequence ID" value="KAH7110364.1"/>
    <property type="molecule type" value="Genomic_DNA"/>
</dbReference>
<reference evidence="2" key="1">
    <citation type="journal article" date="2021" name="Nat. Commun.">
        <title>Genetic determinants of endophytism in the Arabidopsis root mycobiome.</title>
        <authorList>
            <person name="Mesny F."/>
            <person name="Miyauchi S."/>
            <person name="Thiergart T."/>
            <person name="Pickel B."/>
            <person name="Atanasova L."/>
            <person name="Karlsson M."/>
            <person name="Huettel B."/>
            <person name="Barry K.W."/>
            <person name="Haridas S."/>
            <person name="Chen C."/>
            <person name="Bauer D."/>
            <person name="Andreopoulos W."/>
            <person name="Pangilinan J."/>
            <person name="LaButti K."/>
            <person name="Riley R."/>
            <person name="Lipzen A."/>
            <person name="Clum A."/>
            <person name="Drula E."/>
            <person name="Henrissat B."/>
            <person name="Kohler A."/>
            <person name="Grigoriev I.V."/>
            <person name="Martin F.M."/>
            <person name="Hacquard S."/>
        </authorList>
    </citation>
    <scope>NUCLEOTIDE SEQUENCE</scope>
    <source>
        <strain evidence="2">MPI-CAGE-CH-0243</strain>
    </source>
</reference>
<name>A0A9P9D0H1_9PLEO</name>
<gene>
    <name evidence="2" type="ORF">B0J11DRAFT_448272</name>
</gene>
<dbReference type="OrthoDB" id="4757095at2759"/>
<dbReference type="Proteomes" id="UP000700596">
    <property type="component" value="Unassembled WGS sequence"/>
</dbReference>
<protein>
    <recommendedName>
        <fullName evidence="1">DUF7730 domain-containing protein</fullName>
    </recommendedName>
</protein>
<evidence type="ECO:0000259" key="1">
    <source>
        <dbReference type="Pfam" id="PF24864"/>
    </source>
</evidence>
<organism evidence="2 3">
    <name type="scientific">Dendryphion nanum</name>
    <dbReference type="NCBI Taxonomy" id="256645"/>
    <lineage>
        <taxon>Eukaryota</taxon>
        <taxon>Fungi</taxon>
        <taxon>Dikarya</taxon>
        <taxon>Ascomycota</taxon>
        <taxon>Pezizomycotina</taxon>
        <taxon>Dothideomycetes</taxon>
        <taxon>Pleosporomycetidae</taxon>
        <taxon>Pleosporales</taxon>
        <taxon>Torulaceae</taxon>
        <taxon>Dendryphion</taxon>
    </lineage>
</organism>
<dbReference type="AlphaFoldDB" id="A0A9P9D0H1"/>
<evidence type="ECO:0000313" key="3">
    <source>
        <dbReference type="Proteomes" id="UP000700596"/>
    </source>
</evidence>
<proteinExistence type="predicted"/>
<sequence>MPIFSCFSHFKKPRYARRGCKVVTKSRSPLVKRQPTPKYPYSVPHGRPQHQSHTPLFEKLSAELRIMIYEFVFGESGRLLHIAPLENFSGFVKTIELLYSAPDFDFKGTTDMLIFKSIIPPIRWQAIRSISISTLLLAPNHYGGGQKYLRCPPEKWEKWSQGCKALAELPNLHKVYFDLILRNARDFGFEEWTYVDDNFFLQVLLPLKDIKASNFLVELNWTLRETVKDALGPINFEVNLSSKPYDEYFEYP</sequence>
<dbReference type="InterPro" id="IPR056632">
    <property type="entry name" value="DUF7730"/>
</dbReference>
<keyword evidence="3" id="KW-1185">Reference proteome</keyword>
<evidence type="ECO:0000313" key="2">
    <source>
        <dbReference type="EMBL" id="KAH7110364.1"/>
    </source>
</evidence>
<dbReference type="Pfam" id="PF24864">
    <property type="entry name" value="DUF7730"/>
    <property type="match status" value="1"/>
</dbReference>
<dbReference type="PANTHER" id="PTHR38790:SF4">
    <property type="entry name" value="2EXR DOMAIN-CONTAINING PROTEIN"/>
    <property type="match status" value="1"/>
</dbReference>
<accession>A0A9P9D0H1</accession>
<dbReference type="PANTHER" id="PTHR38790">
    <property type="entry name" value="2EXR DOMAIN-CONTAINING PROTEIN-RELATED"/>
    <property type="match status" value="1"/>
</dbReference>
<comment type="caution">
    <text evidence="2">The sequence shown here is derived from an EMBL/GenBank/DDBJ whole genome shotgun (WGS) entry which is preliminary data.</text>
</comment>